<evidence type="ECO:0000256" key="4">
    <source>
        <dbReference type="ARBA" id="ARBA00022912"/>
    </source>
</evidence>
<dbReference type="Gene3D" id="3.90.190.10">
    <property type="entry name" value="Protein tyrosine phosphatase superfamily"/>
    <property type="match status" value="2"/>
</dbReference>
<name>A0A6U3VDT2_9STRA</name>
<dbReference type="InterPro" id="IPR050561">
    <property type="entry name" value="PTP"/>
</dbReference>
<proteinExistence type="inferred from homology"/>
<dbReference type="CDD" id="cd14499">
    <property type="entry name" value="CDC14_C"/>
    <property type="match status" value="1"/>
</dbReference>
<dbReference type="SUPFAM" id="SSF52799">
    <property type="entry name" value="(Phosphotyrosine protein) phosphatases II"/>
    <property type="match status" value="1"/>
</dbReference>
<accession>A0A6U3VDT2</accession>
<keyword evidence="3" id="KW-0378">Hydrolase</keyword>
<dbReference type="InterPro" id="IPR016130">
    <property type="entry name" value="Tyr_Pase_AS"/>
</dbReference>
<reference evidence="8" key="1">
    <citation type="submission" date="2021-01" db="EMBL/GenBank/DDBJ databases">
        <authorList>
            <person name="Corre E."/>
            <person name="Pelletier E."/>
            <person name="Niang G."/>
            <person name="Scheremetjew M."/>
            <person name="Finn R."/>
            <person name="Kale V."/>
            <person name="Holt S."/>
            <person name="Cochrane G."/>
            <person name="Meng A."/>
            <person name="Brown T."/>
            <person name="Cohen L."/>
        </authorList>
    </citation>
    <scope>NUCLEOTIDE SEQUENCE</scope>
    <source>
        <strain evidence="8">Pop2</strain>
    </source>
</reference>
<organism evidence="8">
    <name type="scientific">Ditylum brightwellii</name>
    <dbReference type="NCBI Taxonomy" id="49249"/>
    <lineage>
        <taxon>Eukaryota</taxon>
        <taxon>Sar</taxon>
        <taxon>Stramenopiles</taxon>
        <taxon>Ochrophyta</taxon>
        <taxon>Bacillariophyta</taxon>
        <taxon>Mediophyceae</taxon>
        <taxon>Lithodesmiophycidae</taxon>
        <taxon>Lithodesmiales</taxon>
        <taxon>Lithodesmiaceae</taxon>
        <taxon>Ditylum</taxon>
    </lineage>
</organism>
<dbReference type="EMBL" id="HBGN01038451">
    <property type="protein sequence ID" value="CAD9356613.1"/>
    <property type="molecule type" value="Transcribed_RNA"/>
</dbReference>
<comment type="similarity">
    <text evidence="1">Belongs to the protein-tyrosine phosphatase family. Non-receptor class CDC14 subfamily.</text>
</comment>
<feature type="domain" description="Tyrosine-protein phosphatase" evidence="6">
    <location>
        <begin position="79"/>
        <end position="240"/>
    </location>
</feature>
<evidence type="ECO:0000256" key="2">
    <source>
        <dbReference type="ARBA" id="ARBA00013064"/>
    </source>
</evidence>
<dbReference type="PROSITE" id="PS50054">
    <property type="entry name" value="TYR_PHOSPHATASE_DUAL"/>
    <property type="match status" value="1"/>
</dbReference>
<evidence type="ECO:0000259" key="7">
    <source>
        <dbReference type="PROSITE" id="PS50056"/>
    </source>
</evidence>
<dbReference type="InterPro" id="IPR029021">
    <property type="entry name" value="Prot-tyrosine_phosphatase-like"/>
</dbReference>
<feature type="compositionally biased region" description="Basic and acidic residues" evidence="5">
    <location>
        <begin position="308"/>
        <end position="327"/>
    </location>
</feature>
<dbReference type="InterPro" id="IPR020422">
    <property type="entry name" value="TYR_PHOSPHATASE_DUAL_dom"/>
</dbReference>
<dbReference type="PROSITE" id="PS50056">
    <property type="entry name" value="TYR_PHOSPHATASE_2"/>
    <property type="match status" value="1"/>
</dbReference>
<dbReference type="PANTHER" id="PTHR23339">
    <property type="entry name" value="TYROSINE SPECIFIC PROTEIN PHOSPHATASE AND DUAL SPECIFICITY PROTEIN PHOSPHATASE"/>
    <property type="match status" value="1"/>
</dbReference>
<dbReference type="InterPro" id="IPR000387">
    <property type="entry name" value="Tyr_Pase_dom"/>
</dbReference>
<feature type="region of interest" description="Disordered" evidence="5">
    <location>
        <begin position="255"/>
        <end position="295"/>
    </location>
</feature>
<gene>
    <name evidence="8" type="ORF">DBRI1063_LOCUS24582</name>
</gene>
<feature type="region of interest" description="Disordered" evidence="5">
    <location>
        <begin position="308"/>
        <end position="348"/>
    </location>
</feature>
<evidence type="ECO:0000256" key="5">
    <source>
        <dbReference type="SAM" id="MobiDB-lite"/>
    </source>
</evidence>
<evidence type="ECO:0000313" key="8">
    <source>
        <dbReference type="EMBL" id="CAD9356613.1"/>
    </source>
</evidence>
<dbReference type="AlphaFoldDB" id="A0A6U3VDT2"/>
<evidence type="ECO:0000256" key="1">
    <source>
        <dbReference type="ARBA" id="ARBA00007315"/>
    </source>
</evidence>
<feature type="domain" description="Tyrosine specific protein phosphatases" evidence="7">
    <location>
        <begin position="159"/>
        <end position="227"/>
    </location>
</feature>
<dbReference type="SMART" id="SM00195">
    <property type="entry name" value="DSPc"/>
    <property type="match status" value="1"/>
</dbReference>
<dbReference type="InterPro" id="IPR044506">
    <property type="entry name" value="CDC14_C"/>
</dbReference>
<protein>
    <recommendedName>
        <fullName evidence="2">protein-tyrosine-phosphatase</fullName>
        <ecNumber evidence="2">3.1.3.48</ecNumber>
    </recommendedName>
</protein>
<dbReference type="Pfam" id="PF22785">
    <property type="entry name" value="Tc-R-P"/>
    <property type="match status" value="1"/>
</dbReference>
<dbReference type="PROSITE" id="PS00383">
    <property type="entry name" value="TYR_PHOSPHATASE_1"/>
    <property type="match status" value="1"/>
</dbReference>
<sequence length="348" mass="38973">MMSLPSKNCSSPPAASVAGPVVSTMTLPPFHDASPCPCTYDLSILDCLRGMSKARMYGYFDFSTFDVEEYEYFEQVENGDLNWIMKDKILAFAGPHFKKTMSPEGYCTLTPRDYIPYFKQKNVGLVVRLNKKCYNEDDFRKAGIMHVEQYYLDGSCPPMKILQKVLSAFEALPPSKAFAVHCKAGLGRTGTCIGAYMMKHYKFTAAEAIGWMRICRPGCVIGPQQHFLQDLEQRMWHEGDVMRLNPAQSRSLFKKRSSSLTCEDHGSMPNSSSRKQQKESKQKGGGRSSKSGGVLSALGFGSLTVREAHQELHSEQRADVVESREGQAESLLARRGQLRQDLTTSARR</sequence>
<dbReference type="FunFam" id="3.90.190.10:FF:000006">
    <property type="entry name" value="Dual specificity protein phosphatase CDC14B"/>
    <property type="match status" value="1"/>
</dbReference>
<keyword evidence="4" id="KW-0904">Protein phosphatase</keyword>
<evidence type="ECO:0000259" key="6">
    <source>
        <dbReference type="PROSITE" id="PS50054"/>
    </source>
</evidence>
<evidence type="ECO:0000256" key="3">
    <source>
        <dbReference type="ARBA" id="ARBA00022801"/>
    </source>
</evidence>
<dbReference type="EC" id="3.1.3.48" evidence="2"/>
<dbReference type="GO" id="GO:0004725">
    <property type="term" value="F:protein tyrosine phosphatase activity"/>
    <property type="evidence" value="ECO:0007669"/>
    <property type="project" value="UniProtKB-EC"/>
</dbReference>